<dbReference type="InterPro" id="IPR038333">
    <property type="entry name" value="T1MK-like_N_sf"/>
</dbReference>
<keyword evidence="5" id="KW-1185">Reference proteome</keyword>
<name>A0A5C2H6Y0_9RHOB</name>
<dbReference type="AlphaFoldDB" id="A0A5C2H6Y0"/>
<keyword evidence="4" id="KW-0614">Plasmid</keyword>
<evidence type="ECO:0000313" key="5">
    <source>
        <dbReference type="Proteomes" id="UP000237655"/>
    </source>
</evidence>
<keyword evidence="4" id="KW-0489">Methyltransferase</keyword>
<sequence>MSQSELSNLIWSVADLLRGDYRQSEYGRVILAFTVLRRLDCVLAPTKSAVLEVKDKMAAQDLNPDAFMRRASGTSFYNGSTLDLGRIIGDQDNIGSNLLAYIDAFSPEVRDICLRYFSSP</sequence>
<comment type="similarity">
    <text evidence="1">Belongs to the N(4)/N(6)-methyltransferase family.</text>
</comment>
<gene>
    <name evidence="4" type="ORF">C6Y53_19725</name>
</gene>
<keyword evidence="4" id="KW-0808">Transferase</keyword>
<dbReference type="GO" id="GO:0032259">
    <property type="term" value="P:methylation"/>
    <property type="evidence" value="ECO:0007669"/>
    <property type="project" value="UniProtKB-KW"/>
</dbReference>
<dbReference type="Gene3D" id="1.20.1260.30">
    <property type="match status" value="1"/>
</dbReference>
<dbReference type="GO" id="GO:0009307">
    <property type="term" value="P:DNA restriction-modification system"/>
    <property type="evidence" value="ECO:0007669"/>
    <property type="project" value="UniProtKB-KW"/>
</dbReference>
<evidence type="ECO:0000313" key="4">
    <source>
        <dbReference type="EMBL" id="QEP30443.1"/>
    </source>
</evidence>
<geneLocation type="plasmid" evidence="4 5">
    <name>p1</name>
</geneLocation>
<organism evidence="4 5">
    <name type="scientific">Pukyongiella litopenaei</name>
    <dbReference type="NCBI Taxonomy" id="2605946"/>
    <lineage>
        <taxon>Bacteria</taxon>
        <taxon>Pseudomonadati</taxon>
        <taxon>Pseudomonadota</taxon>
        <taxon>Alphaproteobacteria</taxon>
        <taxon>Rhodobacterales</taxon>
        <taxon>Paracoccaceae</taxon>
        <taxon>Pukyongiella</taxon>
    </lineage>
</organism>
<dbReference type="RefSeq" id="WP_149615658.1">
    <property type="nucleotide sequence ID" value="NZ_CP043619.1"/>
</dbReference>
<protein>
    <submittedName>
        <fullName evidence="4">SAM-dependent DNA methyltransferase</fullName>
    </submittedName>
</protein>
<evidence type="ECO:0000256" key="2">
    <source>
        <dbReference type="ARBA" id="ARBA00022747"/>
    </source>
</evidence>
<dbReference type="Proteomes" id="UP000237655">
    <property type="component" value="Plasmid p1"/>
</dbReference>
<dbReference type="SUPFAM" id="SSF53335">
    <property type="entry name" value="S-adenosyl-L-methionine-dependent methyltransferases"/>
    <property type="match status" value="1"/>
</dbReference>
<dbReference type="EMBL" id="CP043619">
    <property type="protein sequence ID" value="QEP30443.1"/>
    <property type="molecule type" value="Genomic_DNA"/>
</dbReference>
<feature type="domain" description="N6 adenine-specific DNA methyltransferase N-terminal" evidence="3">
    <location>
        <begin position="6"/>
        <end position="109"/>
    </location>
</feature>
<proteinExistence type="inferred from homology"/>
<dbReference type="InterPro" id="IPR022749">
    <property type="entry name" value="D12N6_MeTrfase_N"/>
</dbReference>
<reference evidence="4 5" key="1">
    <citation type="submission" date="2019-09" db="EMBL/GenBank/DDBJ databases">
        <title>Novel bacterium SH-1.</title>
        <authorList>
            <person name="Kim Y.-S."/>
            <person name="Kim K.-H."/>
        </authorList>
    </citation>
    <scope>NUCLEOTIDE SEQUENCE [LARGE SCALE GENOMIC DNA]</scope>
    <source>
        <strain evidence="4 5">SH-1</strain>
        <plasmid evidence="4 5">p1</plasmid>
    </source>
</reference>
<accession>A0A5C2H6Y0</accession>
<dbReference type="InterPro" id="IPR029063">
    <property type="entry name" value="SAM-dependent_MTases_sf"/>
</dbReference>
<keyword evidence="2" id="KW-0680">Restriction system</keyword>
<dbReference type="GO" id="GO:0008168">
    <property type="term" value="F:methyltransferase activity"/>
    <property type="evidence" value="ECO:0007669"/>
    <property type="project" value="UniProtKB-KW"/>
</dbReference>
<evidence type="ECO:0000259" key="3">
    <source>
        <dbReference type="Pfam" id="PF12161"/>
    </source>
</evidence>
<evidence type="ECO:0000256" key="1">
    <source>
        <dbReference type="ARBA" id="ARBA00006594"/>
    </source>
</evidence>
<dbReference type="Pfam" id="PF12161">
    <property type="entry name" value="HsdM_N"/>
    <property type="match status" value="1"/>
</dbReference>
<dbReference type="KEGG" id="thas:C6Y53_19725"/>